<dbReference type="Proteomes" id="UP001213504">
    <property type="component" value="Chromosome"/>
</dbReference>
<organism evidence="5 6">
    <name type="scientific">Gordonia hongkongensis</name>
    <dbReference type="NCBI Taxonomy" id="1701090"/>
    <lineage>
        <taxon>Bacteria</taxon>
        <taxon>Bacillati</taxon>
        <taxon>Actinomycetota</taxon>
        <taxon>Actinomycetes</taxon>
        <taxon>Mycobacteriales</taxon>
        <taxon>Gordoniaceae</taxon>
        <taxon>Gordonia</taxon>
    </lineage>
</organism>
<dbReference type="PANTHER" id="PTHR43191">
    <property type="entry name" value="RRNA METHYLTRANSFERASE 3"/>
    <property type="match status" value="1"/>
</dbReference>
<dbReference type="EMBL" id="CP121270">
    <property type="protein sequence ID" value="WFP23282.1"/>
    <property type="molecule type" value="Genomic_DNA"/>
</dbReference>
<dbReference type="InterPro" id="IPR029028">
    <property type="entry name" value="Alpha/beta_knot_MTases"/>
</dbReference>
<dbReference type="CDD" id="cd18095">
    <property type="entry name" value="SpoU-like_rRNA-MTase"/>
    <property type="match status" value="1"/>
</dbReference>
<dbReference type="InterPro" id="IPR013123">
    <property type="entry name" value="SpoU_subst-bd"/>
</dbReference>
<keyword evidence="3" id="KW-0808">Transferase</keyword>
<dbReference type="SUPFAM" id="SSF75217">
    <property type="entry name" value="alpha/beta knot"/>
    <property type="match status" value="1"/>
</dbReference>
<dbReference type="SUPFAM" id="SSF55315">
    <property type="entry name" value="L30e-like"/>
    <property type="match status" value="1"/>
</dbReference>
<dbReference type="InterPro" id="IPR001537">
    <property type="entry name" value="SpoU_MeTrfase"/>
</dbReference>
<reference evidence="5" key="1">
    <citation type="submission" date="2023-04" db="EMBL/GenBank/DDBJ databases">
        <title>Complete genome sequence of a phthalic acid esters degrading bacterial strain.</title>
        <authorList>
            <person name="Weng L."/>
            <person name="Jia Y."/>
            <person name="Ren L."/>
        </authorList>
    </citation>
    <scope>NUCLEOTIDE SEQUENCE</scope>
    <source>
        <strain evidence="5">RL-LY01</strain>
    </source>
</reference>
<evidence type="ECO:0000259" key="4">
    <source>
        <dbReference type="SMART" id="SM00967"/>
    </source>
</evidence>
<dbReference type="GO" id="GO:0005737">
    <property type="term" value="C:cytoplasm"/>
    <property type="evidence" value="ECO:0007669"/>
    <property type="project" value="UniProtKB-ARBA"/>
</dbReference>
<dbReference type="PANTHER" id="PTHR43191:SF2">
    <property type="entry name" value="RRNA METHYLTRANSFERASE 3, MITOCHONDRIAL"/>
    <property type="match status" value="1"/>
</dbReference>
<dbReference type="Pfam" id="PF22435">
    <property type="entry name" value="MRM3-like_sub_bind"/>
    <property type="match status" value="1"/>
</dbReference>
<feature type="domain" description="RNA 2-O ribose methyltransferase substrate binding" evidence="4">
    <location>
        <begin position="31"/>
        <end position="104"/>
    </location>
</feature>
<evidence type="ECO:0000256" key="1">
    <source>
        <dbReference type="ARBA" id="ARBA00007228"/>
    </source>
</evidence>
<dbReference type="RefSeq" id="WP_165629962.1">
    <property type="nucleotide sequence ID" value="NZ_CP121270.1"/>
</dbReference>
<dbReference type="GO" id="GO:0008173">
    <property type="term" value="F:RNA methyltransferase activity"/>
    <property type="evidence" value="ECO:0007669"/>
    <property type="project" value="InterPro"/>
</dbReference>
<dbReference type="GO" id="GO:0006396">
    <property type="term" value="P:RNA processing"/>
    <property type="evidence" value="ECO:0007669"/>
    <property type="project" value="InterPro"/>
</dbReference>
<dbReference type="InterPro" id="IPR053888">
    <property type="entry name" value="MRM3-like_sub_bind"/>
</dbReference>
<dbReference type="InterPro" id="IPR029026">
    <property type="entry name" value="tRNA_m1G_MTases_N"/>
</dbReference>
<comment type="similarity">
    <text evidence="1">Belongs to the class IV-like SAM-binding methyltransferase superfamily. RNA methyltransferase TrmH family.</text>
</comment>
<dbReference type="InterPro" id="IPR029064">
    <property type="entry name" value="Ribosomal_eL30-like_sf"/>
</dbReference>
<name>A0AAX3T2A5_9ACTN</name>
<evidence type="ECO:0000256" key="3">
    <source>
        <dbReference type="ARBA" id="ARBA00022679"/>
    </source>
</evidence>
<dbReference type="Gene3D" id="3.40.1280.10">
    <property type="match status" value="1"/>
</dbReference>
<dbReference type="GO" id="GO:0003723">
    <property type="term" value="F:RNA binding"/>
    <property type="evidence" value="ECO:0007669"/>
    <property type="project" value="InterPro"/>
</dbReference>
<evidence type="ECO:0000313" key="5">
    <source>
        <dbReference type="EMBL" id="WFP23282.1"/>
    </source>
</evidence>
<protein>
    <submittedName>
        <fullName evidence="5">RNA methyltransferase</fullName>
    </submittedName>
</protein>
<sequence>MTEVLSERSSRVVSYAKLHRAAERRDQGRFVAEGANAVASALAVGRAEAVLVADEEQFRHRDLVETAAAAGVPVSVITGRAASKLAETSTPAGIFAICPLLVVPLDAVLTAGPPRLLAIAVEPREPGNAGTLIRCADAMGADAVILLGDAVDPHNGKCVRASAGSVFTVPVVRERAVDDALDAIRGSDISLLATAADGEVALDAAGDILSGRVAWLFGNEAHGLSVEVQRSADHRVSIPIRGRAESLNVAAAAAICLYESARVHGAAGRV</sequence>
<proteinExistence type="inferred from homology"/>
<keyword evidence="2 5" id="KW-0489">Methyltransferase</keyword>
<dbReference type="AlphaFoldDB" id="A0AAX3T2A5"/>
<evidence type="ECO:0000313" key="6">
    <source>
        <dbReference type="Proteomes" id="UP001213504"/>
    </source>
</evidence>
<accession>A0AAX3T2A5</accession>
<dbReference type="SMART" id="SM00967">
    <property type="entry name" value="SpoU_sub_bind"/>
    <property type="match status" value="1"/>
</dbReference>
<dbReference type="Pfam" id="PF00588">
    <property type="entry name" value="SpoU_methylase"/>
    <property type="match status" value="1"/>
</dbReference>
<dbReference type="GO" id="GO:0032259">
    <property type="term" value="P:methylation"/>
    <property type="evidence" value="ECO:0007669"/>
    <property type="project" value="UniProtKB-KW"/>
</dbReference>
<dbReference type="InterPro" id="IPR051259">
    <property type="entry name" value="rRNA_Methyltransferase"/>
</dbReference>
<evidence type="ECO:0000256" key="2">
    <source>
        <dbReference type="ARBA" id="ARBA00022603"/>
    </source>
</evidence>
<gene>
    <name evidence="5" type="ORF">P9A14_13965</name>
</gene>
<dbReference type="Gene3D" id="3.30.1330.30">
    <property type="match status" value="1"/>
</dbReference>